<dbReference type="Pfam" id="PF14610">
    <property type="entry name" value="Psg1"/>
    <property type="match status" value="1"/>
</dbReference>
<reference evidence="5" key="3">
    <citation type="journal article" date="2010" name="Genome Res.">
        <title>Population genomic sequencing of Coccidioides fungi reveals recent hybridization and transposon control.</title>
        <authorList>
            <person name="Neafsey D.E."/>
            <person name="Barker B.M."/>
            <person name="Sharpton T.J."/>
            <person name="Stajich J.E."/>
            <person name="Park D.J."/>
            <person name="Whiston E."/>
            <person name="Hung C.-Y."/>
            <person name="McMahan C."/>
            <person name="White J."/>
            <person name="Sykes S."/>
            <person name="Heiman D."/>
            <person name="Young S."/>
            <person name="Zeng Q."/>
            <person name="Abouelleil A."/>
            <person name="Aftuck L."/>
            <person name="Bessette D."/>
            <person name="Brown A."/>
            <person name="FitzGerald M."/>
            <person name="Lui A."/>
            <person name="Macdonald J.P."/>
            <person name="Priest M."/>
            <person name="Orbach M.J."/>
            <person name="Galgiani J.N."/>
            <person name="Kirkland T.N."/>
            <person name="Cole G.T."/>
            <person name="Birren B.W."/>
            <person name="Henn M.R."/>
            <person name="Taylor J.W."/>
            <person name="Rounsley S.D."/>
        </authorList>
    </citation>
    <scope>NUCLEOTIDE SEQUENCE [LARGE SCALE GENOMIC DNA]</scope>
    <source>
        <strain evidence="5">RMSCC 3488</strain>
    </source>
</reference>
<dbReference type="VEuPathDB" id="FungiDB:CPAG_08013"/>
<gene>
    <name evidence="4" type="ORF">CPAG_08013</name>
</gene>
<feature type="compositionally biased region" description="Low complexity" evidence="1">
    <location>
        <begin position="43"/>
        <end position="57"/>
    </location>
</feature>
<reference evidence="5" key="2">
    <citation type="journal article" date="2009" name="Genome Res.">
        <title>Comparative genomic analyses of the human fungal pathogens Coccidioides and their relatives.</title>
        <authorList>
            <person name="Sharpton T.J."/>
            <person name="Stajich J.E."/>
            <person name="Rounsley S.D."/>
            <person name="Gardner M.J."/>
            <person name="Wortman J.R."/>
            <person name="Jordar V.S."/>
            <person name="Maiti R."/>
            <person name="Kodira C.D."/>
            <person name="Neafsey D.E."/>
            <person name="Zeng Q."/>
            <person name="Hung C.-Y."/>
            <person name="McMahan C."/>
            <person name="Muszewska A."/>
            <person name="Grynberg M."/>
            <person name="Mandel M.A."/>
            <person name="Kellner E.M."/>
            <person name="Barker B.M."/>
            <person name="Galgiani J.N."/>
            <person name="Orbach M.J."/>
            <person name="Kirkland T.N."/>
            <person name="Cole G.T."/>
            <person name="Henn M.R."/>
            <person name="Birren B.W."/>
            <person name="Taylor J.W."/>
        </authorList>
    </citation>
    <scope>NUCLEOTIDE SEQUENCE [LARGE SCALE GENOMIC DNA]</scope>
    <source>
        <strain evidence="5">RMSCC 3488</strain>
    </source>
</reference>
<evidence type="ECO:0000256" key="1">
    <source>
        <dbReference type="SAM" id="MobiDB-lite"/>
    </source>
</evidence>
<feature type="region of interest" description="Disordered" evidence="1">
    <location>
        <begin position="40"/>
        <end position="91"/>
    </location>
</feature>
<organism evidence="4 5">
    <name type="scientific">Coccidioides posadasii RMSCC 3488</name>
    <dbReference type="NCBI Taxonomy" id="454284"/>
    <lineage>
        <taxon>Eukaryota</taxon>
        <taxon>Fungi</taxon>
        <taxon>Dikarya</taxon>
        <taxon>Ascomycota</taxon>
        <taxon>Pezizomycotina</taxon>
        <taxon>Eurotiomycetes</taxon>
        <taxon>Eurotiomycetidae</taxon>
        <taxon>Onygenales</taxon>
        <taxon>Onygenaceae</taxon>
        <taxon>Coccidioides</taxon>
    </lineage>
</organism>
<dbReference type="AlphaFoldDB" id="A0A0J6IIM6"/>
<sequence>MLLSRYTLFWTLSAALSGYASAAGEVLKRQDSVGLSATTELPSTTATADASVSALTSEAVETSTATVPPPTQDASPPEPTDSDVEACHADEGSPGYPFCKPHVGQELYVDDVPHPVTWDVDAFGINSTVIITLEFVNVSESESKLAYTSEPRPNKIGFVDIKMDKSWLRDKPRNNLTLHLINFVANNEEHRTVKIGPTFSLTKKPVQHYPPPPPSKPNKLGLMVGLPVALVVVFFIACGLCIGMRKHRRIGLGSIMGRRSKGYGGAKSRIERLGGRGRRRDRSVRLDDLEDVDRYTDDPQGRAEMDRFNDMERNQGNAFKTDLARMKTWR</sequence>
<feature type="signal peptide" evidence="3">
    <location>
        <begin position="1"/>
        <end position="22"/>
    </location>
</feature>
<dbReference type="Proteomes" id="UP000054567">
    <property type="component" value="Unassembled WGS sequence"/>
</dbReference>
<dbReference type="EMBL" id="DS268113">
    <property type="protein sequence ID" value="KMM71712.1"/>
    <property type="molecule type" value="Genomic_DNA"/>
</dbReference>
<proteinExistence type="predicted"/>
<dbReference type="InterPro" id="IPR028000">
    <property type="entry name" value="Pma1"/>
</dbReference>
<keyword evidence="3" id="KW-0732">Signal</keyword>
<feature type="compositionally biased region" description="Pro residues" evidence="1">
    <location>
        <begin position="67"/>
        <end position="79"/>
    </location>
</feature>
<feature type="chain" id="PRO_5005274950" description="Mid2 domain-containing protein" evidence="3">
    <location>
        <begin position="23"/>
        <end position="330"/>
    </location>
</feature>
<accession>A0A0J6IIM6</accession>
<evidence type="ECO:0000313" key="4">
    <source>
        <dbReference type="EMBL" id="KMM71712.1"/>
    </source>
</evidence>
<evidence type="ECO:0008006" key="6">
    <source>
        <dbReference type="Google" id="ProtNLM"/>
    </source>
</evidence>
<protein>
    <recommendedName>
        <fullName evidence="6">Mid2 domain-containing protein</fullName>
    </recommendedName>
</protein>
<keyword evidence="2" id="KW-1133">Transmembrane helix</keyword>
<feature type="transmembrane region" description="Helical" evidence="2">
    <location>
        <begin position="220"/>
        <end position="242"/>
    </location>
</feature>
<evidence type="ECO:0000313" key="5">
    <source>
        <dbReference type="Proteomes" id="UP000054567"/>
    </source>
</evidence>
<feature type="region of interest" description="Disordered" evidence="1">
    <location>
        <begin position="261"/>
        <end position="281"/>
    </location>
</feature>
<evidence type="ECO:0000256" key="3">
    <source>
        <dbReference type="SAM" id="SignalP"/>
    </source>
</evidence>
<keyword evidence="2" id="KW-0812">Transmembrane</keyword>
<dbReference type="OrthoDB" id="4084551at2759"/>
<evidence type="ECO:0000256" key="2">
    <source>
        <dbReference type="SAM" id="Phobius"/>
    </source>
</evidence>
<keyword evidence="2" id="KW-0472">Membrane</keyword>
<name>A0A0J6IIM6_COCPO</name>
<reference evidence="4 5" key="1">
    <citation type="submission" date="2007-06" db="EMBL/GenBank/DDBJ databases">
        <title>The Genome Sequence of Coccidioides posadasii RMSCC_3488.</title>
        <authorList>
            <consortium name="Coccidioides Genome Resources Consortium"/>
            <consortium name="The Broad Institute Genome Sequencing Platform"/>
            <person name="Henn M.R."/>
            <person name="Sykes S."/>
            <person name="Young S."/>
            <person name="Jaffe D."/>
            <person name="Berlin A."/>
            <person name="Alvarez P."/>
            <person name="Butler J."/>
            <person name="Gnerre S."/>
            <person name="Grabherr M."/>
            <person name="Mauceli E."/>
            <person name="Brockman W."/>
            <person name="Kodira C."/>
            <person name="Alvarado L."/>
            <person name="Zeng Q."/>
            <person name="Crawford M."/>
            <person name="Antoine C."/>
            <person name="Devon K."/>
            <person name="Galgiani J."/>
            <person name="Orsborn K."/>
            <person name="Lewis M.L."/>
            <person name="Nusbaum C."/>
            <person name="Galagan J."/>
            <person name="Birren B."/>
        </authorList>
    </citation>
    <scope>NUCLEOTIDE SEQUENCE [LARGE SCALE GENOMIC DNA]</scope>
    <source>
        <strain evidence="4 5">RMSCC 3488</strain>
    </source>
</reference>